<organism evidence="4 5">
    <name type="scientific">Olpidium bornovanus</name>
    <dbReference type="NCBI Taxonomy" id="278681"/>
    <lineage>
        <taxon>Eukaryota</taxon>
        <taxon>Fungi</taxon>
        <taxon>Fungi incertae sedis</taxon>
        <taxon>Olpidiomycota</taxon>
        <taxon>Olpidiomycotina</taxon>
        <taxon>Olpidiomycetes</taxon>
        <taxon>Olpidiales</taxon>
        <taxon>Olpidiaceae</taxon>
        <taxon>Olpidium</taxon>
    </lineage>
</organism>
<dbReference type="GO" id="GO:0046872">
    <property type="term" value="F:metal ion binding"/>
    <property type="evidence" value="ECO:0007669"/>
    <property type="project" value="UniProtKB-KW"/>
</dbReference>
<dbReference type="PANTHER" id="PTHR10587">
    <property type="entry name" value="GLYCOSYL TRANSFERASE-RELATED"/>
    <property type="match status" value="1"/>
</dbReference>
<dbReference type="GO" id="GO:0009272">
    <property type="term" value="P:fungal-type cell wall biogenesis"/>
    <property type="evidence" value="ECO:0007669"/>
    <property type="project" value="UniProtKB-ARBA"/>
</dbReference>
<dbReference type="Gene3D" id="3.20.20.370">
    <property type="entry name" value="Glycoside hydrolase/deacetylase"/>
    <property type="match status" value="1"/>
</dbReference>
<evidence type="ECO:0000313" key="5">
    <source>
        <dbReference type="Proteomes" id="UP000673691"/>
    </source>
</evidence>
<dbReference type="InterPro" id="IPR002509">
    <property type="entry name" value="NODB_dom"/>
</dbReference>
<keyword evidence="5" id="KW-1185">Reference proteome</keyword>
<evidence type="ECO:0000256" key="2">
    <source>
        <dbReference type="ARBA" id="ARBA00022801"/>
    </source>
</evidence>
<keyword evidence="1" id="KW-0479">Metal-binding</keyword>
<evidence type="ECO:0000313" key="4">
    <source>
        <dbReference type="EMBL" id="KAG5460762.1"/>
    </source>
</evidence>
<gene>
    <name evidence="4" type="ORF">BJ554DRAFT_7148</name>
</gene>
<evidence type="ECO:0000256" key="1">
    <source>
        <dbReference type="ARBA" id="ARBA00022723"/>
    </source>
</evidence>
<dbReference type="InterPro" id="IPR011330">
    <property type="entry name" value="Glyco_hydro/deAcase_b/a-brl"/>
</dbReference>
<sequence length="191" mass="21412">MTNEELISDMKWAELAFQRVLGVVPKYYRPPHGSIDDRVRKVVKLLGYVPLMWDMSTRDTRILNSTVAGEATFEQVWAEFQTQLNATRSNEGTIFLQHDTFEHTVEYLSRIIPAVRQRQLQFATVAECVGDAEAVQRFSDFNVTDNWKKDFDGQGTGELTHEKSSAVAVHGLASVAGPLVFAVAIAGFAQF</sequence>
<dbReference type="PANTHER" id="PTHR10587:SF133">
    <property type="entry name" value="CHITIN DEACETYLASE 1-RELATED"/>
    <property type="match status" value="1"/>
</dbReference>
<proteinExistence type="predicted"/>
<dbReference type="Pfam" id="PF01522">
    <property type="entry name" value="Polysacc_deac_1"/>
    <property type="match status" value="1"/>
</dbReference>
<dbReference type="SUPFAM" id="SSF88713">
    <property type="entry name" value="Glycoside hydrolase/deacetylase"/>
    <property type="match status" value="1"/>
</dbReference>
<comment type="caution">
    <text evidence="4">The sequence shown here is derived from an EMBL/GenBank/DDBJ whole genome shotgun (WGS) entry which is preliminary data.</text>
</comment>
<accession>A0A8H8DK48</accession>
<dbReference type="EMBL" id="JAEFCI010004752">
    <property type="protein sequence ID" value="KAG5460762.1"/>
    <property type="molecule type" value="Genomic_DNA"/>
</dbReference>
<dbReference type="OrthoDB" id="407355at2759"/>
<dbReference type="InterPro" id="IPR050248">
    <property type="entry name" value="Polysacc_deacetylase_ArnD"/>
</dbReference>
<dbReference type="Proteomes" id="UP000673691">
    <property type="component" value="Unassembled WGS sequence"/>
</dbReference>
<dbReference type="AlphaFoldDB" id="A0A8H8DK48"/>
<name>A0A8H8DK48_9FUNG</name>
<keyword evidence="2" id="KW-0378">Hydrolase</keyword>
<dbReference type="GO" id="GO:0016020">
    <property type="term" value="C:membrane"/>
    <property type="evidence" value="ECO:0007669"/>
    <property type="project" value="TreeGrafter"/>
</dbReference>
<dbReference type="GO" id="GO:0005975">
    <property type="term" value="P:carbohydrate metabolic process"/>
    <property type="evidence" value="ECO:0007669"/>
    <property type="project" value="InterPro"/>
</dbReference>
<dbReference type="PROSITE" id="PS51677">
    <property type="entry name" value="NODB"/>
    <property type="match status" value="1"/>
</dbReference>
<dbReference type="GO" id="GO:0004099">
    <property type="term" value="F:chitin deacetylase activity"/>
    <property type="evidence" value="ECO:0007669"/>
    <property type="project" value="TreeGrafter"/>
</dbReference>
<reference evidence="4 5" key="1">
    <citation type="journal article" name="Sci. Rep.">
        <title>Genome-scale phylogenetic analyses confirm Olpidium as the closest living zoosporic fungus to the non-flagellated, terrestrial fungi.</title>
        <authorList>
            <person name="Chang Y."/>
            <person name="Rochon D."/>
            <person name="Sekimoto S."/>
            <person name="Wang Y."/>
            <person name="Chovatia M."/>
            <person name="Sandor L."/>
            <person name="Salamov A."/>
            <person name="Grigoriev I.V."/>
            <person name="Stajich J.E."/>
            <person name="Spatafora J.W."/>
        </authorList>
    </citation>
    <scope>NUCLEOTIDE SEQUENCE [LARGE SCALE GENOMIC DNA]</scope>
    <source>
        <strain evidence="4">S191</strain>
    </source>
</reference>
<protein>
    <recommendedName>
        <fullName evidence="3">NodB homology domain-containing protein</fullName>
    </recommendedName>
</protein>
<feature type="domain" description="NodB homology" evidence="3">
    <location>
        <begin position="1"/>
        <end position="123"/>
    </location>
</feature>
<evidence type="ECO:0000259" key="3">
    <source>
        <dbReference type="PROSITE" id="PS51677"/>
    </source>
</evidence>